<organism evidence="7">
    <name type="scientific">Aedes albopictus</name>
    <name type="common">Asian tiger mosquito</name>
    <name type="synonym">Stegomyia albopicta</name>
    <dbReference type="NCBI Taxonomy" id="7160"/>
    <lineage>
        <taxon>Eukaryota</taxon>
        <taxon>Metazoa</taxon>
        <taxon>Ecdysozoa</taxon>
        <taxon>Arthropoda</taxon>
        <taxon>Hexapoda</taxon>
        <taxon>Insecta</taxon>
        <taxon>Pterygota</taxon>
        <taxon>Neoptera</taxon>
        <taxon>Endopterygota</taxon>
        <taxon>Diptera</taxon>
        <taxon>Nematocera</taxon>
        <taxon>Culicoidea</taxon>
        <taxon>Culicidae</taxon>
        <taxon>Culicinae</taxon>
        <taxon>Aedini</taxon>
        <taxon>Aedes</taxon>
        <taxon>Stegomyia</taxon>
    </lineage>
</organism>
<feature type="transmembrane region" description="Helical" evidence="6">
    <location>
        <begin position="235"/>
        <end position="258"/>
    </location>
</feature>
<evidence type="ECO:0000313" key="8">
    <source>
        <dbReference type="EMBL" id="JAV46823.1"/>
    </source>
</evidence>
<dbReference type="PRINTS" id="PR00259">
    <property type="entry name" value="TMFOUR"/>
</dbReference>
<dbReference type="VEuPathDB" id="VectorBase:AALC636_030634"/>
<dbReference type="InterPro" id="IPR000301">
    <property type="entry name" value="Tetraspanin_animals"/>
</dbReference>
<dbReference type="KEGG" id="aalb:115263285"/>
<keyword evidence="4 6" id="KW-1133">Transmembrane helix</keyword>
<dbReference type="PROSITE" id="PS00421">
    <property type="entry name" value="TM4_1"/>
    <property type="match status" value="1"/>
</dbReference>
<dbReference type="InterPro" id="IPR008952">
    <property type="entry name" value="Tetraspanin_EC2_sf"/>
</dbReference>
<dbReference type="RefSeq" id="XP_062708769.1">
    <property type="nucleotide sequence ID" value="XM_062852785.1"/>
</dbReference>
<evidence type="ECO:0000313" key="10">
    <source>
        <dbReference type="Proteomes" id="UP000069940"/>
    </source>
</evidence>
<dbReference type="VEuPathDB" id="VectorBase:AALC636_023627"/>
<dbReference type="SUPFAM" id="SSF48652">
    <property type="entry name" value="Tetraspanin"/>
    <property type="match status" value="1"/>
</dbReference>
<dbReference type="RefSeq" id="XP_029722280.1">
    <property type="nucleotide sequence ID" value="XM_029866420.2"/>
</dbReference>
<reference evidence="9" key="4">
    <citation type="submission" date="2025-05" db="UniProtKB">
        <authorList>
            <consortium name="EnsemblMetazoa"/>
        </authorList>
    </citation>
    <scope>IDENTIFICATION</scope>
    <source>
        <strain evidence="9">Foshan</strain>
    </source>
</reference>
<dbReference type="VEuPathDB" id="VectorBase:AALFPA_080132"/>
<dbReference type="VEuPathDB" id="VectorBase:AALFPA_059965"/>
<dbReference type="RefSeq" id="XP_029722283.1">
    <property type="nucleotide sequence ID" value="XM_029866423.2"/>
</dbReference>
<dbReference type="PANTHER" id="PTHR19282">
    <property type="entry name" value="TETRASPANIN"/>
    <property type="match status" value="1"/>
</dbReference>
<evidence type="ECO:0000256" key="5">
    <source>
        <dbReference type="ARBA" id="ARBA00023136"/>
    </source>
</evidence>
<keyword evidence="3 6" id="KW-0812">Transmembrane</keyword>
<evidence type="ECO:0000256" key="2">
    <source>
        <dbReference type="ARBA" id="ARBA00006840"/>
    </source>
</evidence>
<evidence type="ECO:0000256" key="1">
    <source>
        <dbReference type="ARBA" id="ARBA00004141"/>
    </source>
</evidence>
<dbReference type="EMBL" id="GAPW01003318">
    <property type="protein sequence ID" value="JAC10280.1"/>
    <property type="molecule type" value="mRNA"/>
</dbReference>
<evidence type="ECO:0000256" key="6">
    <source>
        <dbReference type="RuleBase" id="RU361218"/>
    </source>
</evidence>
<name>A0A023EN23_AEDAL</name>
<dbReference type="InterPro" id="IPR018503">
    <property type="entry name" value="Tetraspanin_CS"/>
</dbReference>
<evidence type="ECO:0000256" key="4">
    <source>
        <dbReference type="ARBA" id="ARBA00022989"/>
    </source>
</evidence>
<protein>
    <recommendedName>
        <fullName evidence="6">Tetraspanin</fullName>
    </recommendedName>
</protein>
<dbReference type="RefSeq" id="XP_029722282.1">
    <property type="nucleotide sequence ID" value="XM_029866422.2"/>
</dbReference>
<dbReference type="CDD" id="cd03156">
    <property type="entry name" value="uroplakin_I_like_LEL"/>
    <property type="match status" value="1"/>
</dbReference>
<dbReference type="EnsemblMetazoa" id="AALFPA23_023111.R34377">
    <property type="protein sequence ID" value="AALFPA23_023111.P34377"/>
    <property type="gene ID" value="AALFPA23_023111"/>
</dbReference>
<feature type="transmembrane region" description="Helical" evidence="6">
    <location>
        <begin position="99"/>
        <end position="120"/>
    </location>
</feature>
<dbReference type="PIRSF" id="PIRSF002419">
    <property type="entry name" value="Tetraspanin"/>
    <property type="match status" value="1"/>
</dbReference>
<dbReference type="VEuPathDB" id="VectorBase:AALF028628"/>
<dbReference type="EnsemblMetazoa" id="AALFPA23_023111.R34376">
    <property type="protein sequence ID" value="AALFPA23_023111.P34376"/>
    <property type="gene ID" value="AALFPA23_023111"/>
</dbReference>
<dbReference type="EMBL" id="GEHC01000822">
    <property type="protein sequence ID" value="JAV46823.1"/>
    <property type="molecule type" value="Transcribed_RNA"/>
</dbReference>
<dbReference type="OMA" id="FTQPQVI"/>
<keyword evidence="10" id="KW-1185">Reference proteome</keyword>
<dbReference type="AlphaFoldDB" id="A0A023EN23"/>
<dbReference type="EnsemblMetazoa" id="AALFPA23_023111.R34381">
    <property type="protein sequence ID" value="AALFPA23_023111.P34381"/>
    <property type="gene ID" value="AALFPA23_023111"/>
</dbReference>
<evidence type="ECO:0000256" key="3">
    <source>
        <dbReference type="ARBA" id="ARBA00022692"/>
    </source>
</evidence>
<dbReference type="PANTHER" id="PTHR19282:SF552">
    <property type="entry name" value="TETRASPANIN"/>
    <property type="match status" value="1"/>
</dbReference>
<dbReference type="VEuPathDB" id="VectorBase:AALFPA_080067"/>
<reference evidence="8" key="3">
    <citation type="submission" date="2016-03" db="EMBL/GenBank/DDBJ databases">
        <title>RNAseq analyses of the sensorial organs of adult female Aedes albopictus.</title>
        <authorList>
            <person name="Fabrizio L."/>
            <person name="Ribeiro J.M."/>
            <person name="Arca B."/>
        </authorList>
    </citation>
    <scope>NUCLEOTIDE SEQUENCE</scope>
</reference>
<dbReference type="Proteomes" id="UP000069940">
    <property type="component" value="Unassembled WGS sequence"/>
</dbReference>
<dbReference type="EnsemblMetazoa" id="AALFPA23_023111.R34380">
    <property type="protein sequence ID" value="AALFPA23_023111.P34380"/>
    <property type="gene ID" value="AALFPA23_023111"/>
</dbReference>
<comment type="similarity">
    <text evidence="2 6">Belongs to the tetraspanin (TM4SF) family.</text>
</comment>
<reference evidence="7" key="1">
    <citation type="journal article" date="2014" name="PLoS Negl. Trop. Dis.">
        <title>Identification and characterization of seminal fluid proteins in the Asian tiger mosquito, Aedes albopictus.</title>
        <authorList>
            <person name="Boes K.E."/>
            <person name="Ribeiro J.M."/>
            <person name="Wong A."/>
            <person name="Harrington L.C."/>
            <person name="Wolfner M.F."/>
            <person name="Sirot L.K."/>
        </authorList>
    </citation>
    <scope>NUCLEOTIDE SEQUENCE</scope>
    <source>
        <tissue evidence="7">Reproductive organs</tissue>
    </source>
</reference>
<dbReference type="InterPro" id="IPR018499">
    <property type="entry name" value="Tetraspanin/Peripherin"/>
</dbReference>
<proteinExistence type="evidence at transcript level"/>
<dbReference type="EnsemblMetazoa" id="AALFPA23_023111.R34375">
    <property type="protein sequence ID" value="AALFPA23_023111.P34375"/>
    <property type="gene ID" value="AALFPA23_023111"/>
</dbReference>
<feature type="transmembrane region" description="Helical" evidence="6">
    <location>
        <begin position="12"/>
        <end position="37"/>
    </location>
</feature>
<accession>A0A023EN23</accession>
<dbReference type="EnsemblMetazoa" id="AALFPA23_023111.R34379">
    <property type="protein sequence ID" value="AALFPA23_023111.P34379"/>
    <property type="gene ID" value="AALFPA23_023111"/>
</dbReference>
<dbReference type="GeneID" id="115263285"/>
<evidence type="ECO:0000313" key="9">
    <source>
        <dbReference type="EnsemblMetazoa" id="AALFPA23_023111.P34375"/>
    </source>
</evidence>
<dbReference type="GO" id="GO:0005886">
    <property type="term" value="C:plasma membrane"/>
    <property type="evidence" value="ECO:0007669"/>
    <property type="project" value="TreeGrafter"/>
</dbReference>
<dbReference type="RefSeq" id="XP_029722279.1">
    <property type="nucleotide sequence ID" value="XM_029866419.2"/>
</dbReference>
<comment type="subcellular location">
    <subcellularLocation>
        <location evidence="1 6">Membrane</location>
        <topology evidence="1 6">Multi-pass membrane protein</topology>
    </subcellularLocation>
</comment>
<dbReference type="Pfam" id="PF00335">
    <property type="entry name" value="Tetraspanin"/>
    <property type="match status" value="1"/>
</dbReference>
<feature type="transmembrane region" description="Helical" evidence="6">
    <location>
        <begin position="66"/>
        <end position="87"/>
    </location>
</feature>
<keyword evidence="5 6" id="KW-0472">Membrane</keyword>
<dbReference type="RefSeq" id="XP_062708770.1">
    <property type="nucleotide sequence ID" value="XM_062852786.1"/>
</dbReference>
<dbReference type="Gene3D" id="1.10.1450.10">
    <property type="entry name" value="Tetraspanin"/>
    <property type="match status" value="1"/>
</dbReference>
<evidence type="ECO:0000313" key="7">
    <source>
        <dbReference type="EMBL" id="JAC10280.1"/>
    </source>
</evidence>
<dbReference type="RefSeq" id="XP_029722281.1">
    <property type="nucleotide sequence ID" value="XM_029866421.2"/>
</dbReference>
<dbReference type="OrthoDB" id="6134317at2759"/>
<sequence length="269" mass="30293">MGCDCESCIAKTLLSVFNFVFFVLGSIVLGVGIWLVADKSSFIALLKMVESDQLEHFTQPAVIEQLAYFLIAIGAIMFFLSFLGYCGAIRESQCLLTTYGLFLIVILILEVTACGLAAAYKESAKTETKNYLQTTISKYYSSNDRNQSDAVTLMWNYLMSEMHCCGVDDYRDFNLSDKWNESKGSRVIPEACCMQTTLFDLLDKNCPYSPSDSNSYYKKGCYNALIDWIMYNRNLVIIVAIGVGLVQLLAIFLSFCLCKSIEKYRGMRL</sequence>
<dbReference type="EnsemblMetazoa" id="AALFPA23_023111.R34378">
    <property type="protein sequence ID" value="AALFPA23_023111.P34378"/>
    <property type="gene ID" value="AALFPA23_023111"/>
</dbReference>
<dbReference type="EnsemblMetazoa" id="AALFPA23_023111.R34382">
    <property type="protein sequence ID" value="AALFPA23_023111.P34382"/>
    <property type="gene ID" value="AALFPA23_023111"/>
</dbReference>
<dbReference type="RefSeq" id="XP_062708768.1">
    <property type="nucleotide sequence ID" value="XM_062852784.1"/>
</dbReference>
<reference evidence="10" key="2">
    <citation type="journal article" date="2015" name="Proc. Natl. Acad. Sci. U.S.A.">
        <title>Genome sequence of the Asian Tiger mosquito, Aedes albopictus, reveals insights into its biology, genetics, and evolution.</title>
        <authorList>
            <person name="Chen X.G."/>
            <person name="Jiang X."/>
            <person name="Gu J."/>
            <person name="Xu M."/>
            <person name="Wu Y."/>
            <person name="Deng Y."/>
            <person name="Zhang C."/>
            <person name="Bonizzoni M."/>
            <person name="Dermauw W."/>
            <person name="Vontas J."/>
            <person name="Armbruster P."/>
            <person name="Huang X."/>
            <person name="Yang Y."/>
            <person name="Zhang H."/>
            <person name="He W."/>
            <person name="Peng H."/>
            <person name="Liu Y."/>
            <person name="Wu K."/>
            <person name="Chen J."/>
            <person name="Lirakis M."/>
            <person name="Topalis P."/>
            <person name="Van Leeuwen T."/>
            <person name="Hall A.B."/>
            <person name="Jiang X."/>
            <person name="Thorpe C."/>
            <person name="Mueller R.L."/>
            <person name="Sun C."/>
            <person name="Waterhouse R.M."/>
            <person name="Yan G."/>
            <person name="Tu Z.J."/>
            <person name="Fang X."/>
            <person name="James A.A."/>
        </authorList>
    </citation>
    <scope>NUCLEOTIDE SEQUENCE [LARGE SCALE GENOMIC DNA]</scope>
    <source>
        <strain evidence="10">Foshan</strain>
    </source>
</reference>